<sequence>MIAGDGGTVRPILSGQRLQNSLAEHGRLQRSVADTQGCVKFRRDSCWGDFHPRVGNSKLSSPPKLESTRRGALSAETVVRGGSSGCGVNREQECPPLPSSFSQQPKAGSPGPLKWSNQNKGKHAGILAWVTLPLATPGAGLMHHGNILMPVCAGGSLGSRPKPTYTEALNPGSPWAESAETGFEDWRGGRGLQLPGVFPGPRPSFPGTEA</sequence>
<organism evidence="2 3">
    <name type="scientific">Pteropus alecto</name>
    <name type="common">Black flying fox</name>
    <dbReference type="NCBI Taxonomy" id="9402"/>
    <lineage>
        <taxon>Eukaryota</taxon>
        <taxon>Metazoa</taxon>
        <taxon>Chordata</taxon>
        <taxon>Craniata</taxon>
        <taxon>Vertebrata</taxon>
        <taxon>Euteleostomi</taxon>
        <taxon>Mammalia</taxon>
        <taxon>Eutheria</taxon>
        <taxon>Laurasiatheria</taxon>
        <taxon>Chiroptera</taxon>
        <taxon>Yinpterochiroptera</taxon>
        <taxon>Pteropodoidea</taxon>
        <taxon>Pteropodidae</taxon>
        <taxon>Pteropodinae</taxon>
        <taxon>Pteropus</taxon>
    </lineage>
</organism>
<keyword evidence="3" id="KW-1185">Reference proteome</keyword>
<proteinExistence type="predicted"/>
<protein>
    <submittedName>
        <fullName evidence="2">Uncharacterized protein</fullName>
    </submittedName>
</protein>
<evidence type="ECO:0000256" key="1">
    <source>
        <dbReference type="SAM" id="MobiDB-lite"/>
    </source>
</evidence>
<gene>
    <name evidence="2" type="ORF">PAL_GLEAN10000786</name>
</gene>
<accession>L5KXC4</accession>
<reference evidence="3" key="1">
    <citation type="journal article" date="2013" name="Science">
        <title>Comparative analysis of bat genomes provides insight into the evolution of flight and immunity.</title>
        <authorList>
            <person name="Zhang G."/>
            <person name="Cowled C."/>
            <person name="Shi Z."/>
            <person name="Huang Z."/>
            <person name="Bishop-Lilly K.A."/>
            <person name="Fang X."/>
            <person name="Wynne J.W."/>
            <person name="Xiong Z."/>
            <person name="Baker M.L."/>
            <person name="Zhao W."/>
            <person name="Tachedjian M."/>
            <person name="Zhu Y."/>
            <person name="Zhou P."/>
            <person name="Jiang X."/>
            <person name="Ng J."/>
            <person name="Yang L."/>
            <person name="Wu L."/>
            <person name="Xiao J."/>
            <person name="Feng Y."/>
            <person name="Chen Y."/>
            <person name="Sun X."/>
            <person name="Zhang Y."/>
            <person name="Marsh G.A."/>
            <person name="Crameri G."/>
            <person name="Broder C.C."/>
            <person name="Frey K.G."/>
            <person name="Wang L.F."/>
            <person name="Wang J."/>
        </authorList>
    </citation>
    <scope>NUCLEOTIDE SEQUENCE [LARGE SCALE GENOMIC DNA]</scope>
</reference>
<evidence type="ECO:0000313" key="2">
    <source>
        <dbReference type="EMBL" id="ELK15840.1"/>
    </source>
</evidence>
<dbReference type="Proteomes" id="UP000010552">
    <property type="component" value="Unassembled WGS sequence"/>
</dbReference>
<dbReference type="InParanoid" id="L5KXC4"/>
<name>L5KXC4_PTEAL</name>
<dbReference type="AlphaFoldDB" id="L5KXC4"/>
<evidence type="ECO:0000313" key="3">
    <source>
        <dbReference type="Proteomes" id="UP000010552"/>
    </source>
</evidence>
<feature type="region of interest" description="Disordered" evidence="1">
    <location>
        <begin position="94"/>
        <end position="118"/>
    </location>
</feature>
<dbReference type="EMBL" id="KB030502">
    <property type="protein sequence ID" value="ELK15840.1"/>
    <property type="molecule type" value="Genomic_DNA"/>
</dbReference>